<evidence type="ECO:0000313" key="2">
    <source>
        <dbReference type="Proteomes" id="UP000671952"/>
    </source>
</evidence>
<dbReference type="EMBL" id="MT161385">
    <property type="protein sequence ID" value="QJI53035.1"/>
    <property type="molecule type" value="Genomic_DNA"/>
</dbReference>
<keyword evidence="2" id="KW-1185">Reference proteome</keyword>
<name>A0A858WNE5_9CAUD</name>
<reference evidence="1" key="1">
    <citation type="submission" date="2020-03" db="EMBL/GenBank/DDBJ databases">
        <title>Development of an integrated pest management strategy to control Xanthomonas campestris pv. campestris by using bacteriophages.</title>
        <authorList>
            <person name="Holtappels D."/>
            <person name="Rombouts S."/>
            <person name="Lavigne R."/>
            <person name="Wagemans J."/>
        </authorList>
    </citation>
    <scope>NUCLEOTIDE SEQUENCE</scope>
</reference>
<organism evidence="1 2">
    <name type="scientific">Xanthomonas phage FoX4</name>
    <dbReference type="NCBI Taxonomy" id="2723900"/>
    <lineage>
        <taxon>Viruses</taxon>
        <taxon>Duplodnaviria</taxon>
        <taxon>Heunggongvirae</taxon>
        <taxon>Uroviricota</taxon>
        <taxon>Caudoviricetes</taxon>
        <taxon>Foxquatrovirus</taxon>
        <taxon>Foxquatrovirus fox4</taxon>
    </lineage>
</organism>
<sequence length="58" mass="6214">MNTIPMIKGAQLQANTCGRTACALDAAKFWQSRMTVGGKVAPVPQLVDLRELAKAVRS</sequence>
<gene>
    <name evidence="1" type="ORF">XccvBFoX4_gp81</name>
</gene>
<evidence type="ECO:0000313" key="1">
    <source>
        <dbReference type="EMBL" id="QJI53035.1"/>
    </source>
</evidence>
<dbReference type="Proteomes" id="UP000671952">
    <property type="component" value="Segment"/>
</dbReference>
<accession>A0A858WNE5</accession>
<proteinExistence type="predicted"/>
<protein>
    <submittedName>
        <fullName evidence="1">Uncharacterized protein</fullName>
    </submittedName>
</protein>